<comment type="caution">
    <text evidence="3">The sequence shown here is derived from an EMBL/GenBank/DDBJ whole genome shotgun (WGS) entry which is preliminary data.</text>
</comment>
<feature type="transmembrane region" description="Helical" evidence="2">
    <location>
        <begin position="113"/>
        <end position="134"/>
    </location>
</feature>
<keyword evidence="2" id="KW-1133">Transmembrane helix</keyword>
<keyword evidence="2" id="KW-0812">Transmembrane</keyword>
<evidence type="ECO:0000313" key="4">
    <source>
        <dbReference type="Proteomes" id="UP001153269"/>
    </source>
</evidence>
<sequence>MPISGKLVDMQDTLCVPTLPAVTPPRFVYNMCAYTWMQVTCEHGIEDGQSSGWFRNPGSINGKVKCEKSTDVVKGHSYQVNNMLDEKYKPHDPSIIVKETLEMVGSELTTVQTAGLITGVVAVGVLAALGAALFSSLSSKEEQKEEEEDYRKRRRRQHQHWH</sequence>
<organism evidence="3 4">
    <name type="scientific">Pleuronectes platessa</name>
    <name type="common">European plaice</name>
    <dbReference type="NCBI Taxonomy" id="8262"/>
    <lineage>
        <taxon>Eukaryota</taxon>
        <taxon>Metazoa</taxon>
        <taxon>Chordata</taxon>
        <taxon>Craniata</taxon>
        <taxon>Vertebrata</taxon>
        <taxon>Euteleostomi</taxon>
        <taxon>Actinopterygii</taxon>
        <taxon>Neopterygii</taxon>
        <taxon>Teleostei</taxon>
        <taxon>Neoteleostei</taxon>
        <taxon>Acanthomorphata</taxon>
        <taxon>Carangaria</taxon>
        <taxon>Pleuronectiformes</taxon>
        <taxon>Pleuronectoidei</taxon>
        <taxon>Pleuronectidae</taxon>
        <taxon>Pleuronectes</taxon>
    </lineage>
</organism>
<feature type="region of interest" description="Disordered" evidence="1">
    <location>
        <begin position="138"/>
        <end position="162"/>
    </location>
</feature>
<accession>A0A9N7YUW1</accession>
<proteinExistence type="predicted"/>
<evidence type="ECO:0000313" key="3">
    <source>
        <dbReference type="EMBL" id="CAB1438330.1"/>
    </source>
</evidence>
<dbReference type="AlphaFoldDB" id="A0A9N7YUW1"/>
<gene>
    <name evidence="3" type="ORF">PLEPLA_LOCUS26273</name>
</gene>
<reference evidence="3" key="1">
    <citation type="submission" date="2020-03" db="EMBL/GenBank/DDBJ databases">
        <authorList>
            <person name="Weist P."/>
        </authorList>
    </citation>
    <scope>NUCLEOTIDE SEQUENCE</scope>
</reference>
<evidence type="ECO:0000256" key="1">
    <source>
        <dbReference type="SAM" id="MobiDB-lite"/>
    </source>
</evidence>
<protein>
    <submittedName>
        <fullName evidence="3">Uncharacterized protein</fullName>
    </submittedName>
</protein>
<feature type="compositionally biased region" description="Basic residues" evidence="1">
    <location>
        <begin position="152"/>
        <end position="162"/>
    </location>
</feature>
<dbReference type="EMBL" id="CADEAL010002138">
    <property type="protein sequence ID" value="CAB1438330.1"/>
    <property type="molecule type" value="Genomic_DNA"/>
</dbReference>
<dbReference type="Gene3D" id="3.90.1720.10">
    <property type="entry name" value="endopeptidase domain like (from Nostoc punctiforme)"/>
    <property type="match status" value="1"/>
</dbReference>
<dbReference type="Proteomes" id="UP001153269">
    <property type="component" value="Unassembled WGS sequence"/>
</dbReference>
<keyword evidence="2" id="KW-0472">Membrane</keyword>
<name>A0A9N7YUW1_PLEPL</name>
<evidence type="ECO:0000256" key="2">
    <source>
        <dbReference type="SAM" id="Phobius"/>
    </source>
</evidence>
<keyword evidence="4" id="KW-1185">Reference proteome</keyword>